<dbReference type="EMBL" id="KB706322">
    <property type="protein sequence ID" value="EMR67968.1"/>
    <property type="molecule type" value="Genomic_DNA"/>
</dbReference>
<dbReference type="AlphaFoldDB" id="M7STW2"/>
<feature type="compositionally biased region" description="Acidic residues" evidence="1">
    <location>
        <begin position="249"/>
        <end position="262"/>
    </location>
</feature>
<feature type="compositionally biased region" description="Low complexity" evidence="1">
    <location>
        <begin position="263"/>
        <end position="274"/>
    </location>
</feature>
<feature type="region of interest" description="Disordered" evidence="1">
    <location>
        <begin position="136"/>
        <end position="231"/>
    </location>
</feature>
<feature type="compositionally biased region" description="Acidic residues" evidence="1">
    <location>
        <begin position="144"/>
        <end position="161"/>
    </location>
</feature>
<reference evidence="3" key="1">
    <citation type="journal article" date="2013" name="Genome Announc.">
        <title>Draft genome sequence of the grapevine dieback fungus Eutypa lata UCR-EL1.</title>
        <authorList>
            <person name="Blanco-Ulate B."/>
            <person name="Rolshausen P.E."/>
            <person name="Cantu D."/>
        </authorList>
    </citation>
    <scope>NUCLEOTIDE SEQUENCE [LARGE SCALE GENOMIC DNA]</scope>
    <source>
        <strain evidence="3">UCR-EL1</strain>
    </source>
</reference>
<feature type="region of interest" description="Disordered" evidence="1">
    <location>
        <begin position="1"/>
        <end position="27"/>
    </location>
</feature>
<dbReference type="HOGENOM" id="CLU_560233_0_0_1"/>
<feature type="region of interest" description="Disordered" evidence="1">
    <location>
        <begin position="369"/>
        <end position="418"/>
    </location>
</feature>
<feature type="compositionally biased region" description="Acidic residues" evidence="1">
    <location>
        <begin position="378"/>
        <end position="410"/>
    </location>
</feature>
<sequence>MVTTRQNNKRKIQEMQEIPAYQGPDPALRGGLTLEQVAQQEALFKKWGTIGPQGQIRMYTGASYSGNRLHPQPAKLPNGVDMPYEMFYRPGRLPSPNPQTHNQGALDAAAHADYVWTSPAETARVAAEAKADAEYEAFKKERDTDNEEDDYDEDDDEEATQETEPPAPSTSTNRPPPTTFRPFRRALAVVSEDDSDSDAGSEAGAAGREPATGQEIAPTTPAQKAAQVEREARLATVLTHKHENMWKVEEEEEEELADDDNSDALSSSPSSSSSESDEDLNVDLNAGVDEHPKWDDGSSGISEGGSESHYSYEIDSGDEPWEEQPKAPRYFKWRVYLYIARVLNFMARMRSLGIDPFDADMIHAQFPEKLQDISTRGDEDEEEEDDDDDDDEEEEEEDDEDEDEEDEDEEGVKKDKGKAKLSAKRKAYVLEKAADRADAMLEVLLEMSRDELLECYKTAEKYRKDLLNSGININGMLFNQRPGEAYY</sequence>
<protein>
    <submittedName>
        <fullName evidence="2">Uncharacterized protein</fullName>
    </submittedName>
</protein>
<accession>M7STW2</accession>
<name>M7STW2_EUTLA</name>
<evidence type="ECO:0000256" key="1">
    <source>
        <dbReference type="SAM" id="MobiDB-lite"/>
    </source>
</evidence>
<dbReference type="KEGG" id="ela:UCREL1_5026"/>
<dbReference type="PANTHER" id="PTHR48209">
    <property type="entry name" value="AGL056WP"/>
    <property type="match status" value="1"/>
</dbReference>
<gene>
    <name evidence="2" type="ORF">UCREL1_5026</name>
</gene>
<feature type="region of interest" description="Disordered" evidence="1">
    <location>
        <begin position="243"/>
        <end position="323"/>
    </location>
</feature>
<evidence type="ECO:0000313" key="3">
    <source>
        <dbReference type="Proteomes" id="UP000012174"/>
    </source>
</evidence>
<dbReference type="Proteomes" id="UP000012174">
    <property type="component" value="Unassembled WGS sequence"/>
</dbReference>
<organism evidence="2 3">
    <name type="scientific">Eutypa lata (strain UCR-EL1)</name>
    <name type="common">Grapevine dieback disease fungus</name>
    <name type="synonym">Eutypa armeniacae</name>
    <dbReference type="NCBI Taxonomy" id="1287681"/>
    <lineage>
        <taxon>Eukaryota</taxon>
        <taxon>Fungi</taxon>
        <taxon>Dikarya</taxon>
        <taxon>Ascomycota</taxon>
        <taxon>Pezizomycotina</taxon>
        <taxon>Sordariomycetes</taxon>
        <taxon>Xylariomycetidae</taxon>
        <taxon>Xylariales</taxon>
        <taxon>Diatrypaceae</taxon>
        <taxon>Eutypa</taxon>
    </lineage>
</organism>
<dbReference type="PANTHER" id="PTHR48209:SF2">
    <property type="entry name" value="FI24008P1"/>
    <property type="match status" value="1"/>
</dbReference>
<feature type="compositionally biased region" description="Low complexity" evidence="1">
    <location>
        <begin position="297"/>
        <end position="314"/>
    </location>
</feature>
<dbReference type="OrthoDB" id="4747359at2759"/>
<proteinExistence type="predicted"/>
<evidence type="ECO:0000313" key="2">
    <source>
        <dbReference type="EMBL" id="EMR67968.1"/>
    </source>
</evidence>
<keyword evidence="3" id="KW-1185">Reference proteome</keyword>